<dbReference type="InterPro" id="IPR013149">
    <property type="entry name" value="ADH-like_C"/>
</dbReference>
<evidence type="ECO:0000313" key="2">
    <source>
        <dbReference type="EMBL" id="ORY93861.1"/>
    </source>
</evidence>
<organism evidence="2 3">
    <name type="scientific">Syncephalastrum racemosum</name>
    <name type="common">Filamentous fungus</name>
    <dbReference type="NCBI Taxonomy" id="13706"/>
    <lineage>
        <taxon>Eukaryota</taxon>
        <taxon>Fungi</taxon>
        <taxon>Fungi incertae sedis</taxon>
        <taxon>Mucoromycota</taxon>
        <taxon>Mucoromycotina</taxon>
        <taxon>Mucoromycetes</taxon>
        <taxon>Mucorales</taxon>
        <taxon>Syncephalastraceae</taxon>
        <taxon>Syncephalastrum</taxon>
    </lineage>
</organism>
<dbReference type="GO" id="GO:0016491">
    <property type="term" value="F:oxidoreductase activity"/>
    <property type="evidence" value="ECO:0007669"/>
    <property type="project" value="InterPro"/>
</dbReference>
<evidence type="ECO:0000259" key="1">
    <source>
        <dbReference type="SMART" id="SM00829"/>
    </source>
</evidence>
<reference evidence="2 3" key="1">
    <citation type="submission" date="2016-07" db="EMBL/GenBank/DDBJ databases">
        <title>Pervasive Adenine N6-methylation of Active Genes in Fungi.</title>
        <authorList>
            <consortium name="DOE Joint Genome Institute"/>
            <person name="Mondo S.J."/>
            <person name="Dannebaum R.O."/>
            <person name="Kuo R.C."/>
            <person name="Labutti K."/>
            <person name="Haridas S."/>
            <person name="Kuo A."/>
            <person name="Salamov A."/>
            <person name="Ahrendt S.R."/>
            <person name="Lipzen A."/>
            <person name="Sullivan W."/>
            <person name="Andreopoulos W.B."/>
            <person name="Clum A."/>
            <person name="Lindquist E."/>
            <person name="Daum C."/>
            <person name="Ramamoorthy G.K."/>
            <person name="Gryganskyi A."/>
            <person name="Culley D."/>
            <person name="Magnuson J.K."/>
            <person name="James T.Y."/>
            <person name="O'Malley M.A."/>
            <person name="Stajich J.E."/>
            <person name="Spatafora J.W."/>
            <person name="Visel A."/>
            <person name="Grigoriev I.V."/>
        </authorList>
    </citation>
    <scope>NUCLEOTIDE SEQUENCE [LARGE SCALE GENOMIC DNA]</scope>
    <source>
        <strain evidence="2 3">NRRL 2496</strain>
    </source>
</reference>
<dbReference type="PANTHER" id="PTHR45033">
    <property type="match status" value="1"/>
</dbReference>
<dbReference type="CDD" id="cd05188">
    <property type="entry name" value="MDR"/>
    <property type="match status" value="1"/>
</dbReference>
<dbReference type="InterPro" id="IPR020843">
    <property type="entry name" value="ER"/>
</dbReference>
<sequence length="333" mass="35844">MAPAIVLTEQPRPGTQGERYGFSVIDKETQDPKGNESLVEIQAGAFNHRDLWILKDAYPLPIKPGSVLGSDGVGIVKKGANVGQRVLMNPGCGWDSDPLGPEQDYWILGLLPAVGTFTKELVIETRELAPCPEHLSLAEAAALPLAGLTAYRACFSKANIQSGHNVLVTGIGGGVAMYALQFAVAAGANVYVTSSKQEKISNAVQMGAKGGVNYKDASCMDDLMKLTKGAKIDSIIDGAGGPLYAEFPKILKNGGIMVNYGQTSDKSNKRGIVFTMVHTFGNYELKGSTMGSRREFREMVTFVEKHKIKPLVSEVFKNGFDESAVDKAFDYMR</sequence>
<accession>A0A1X2H5Y3</accession>
<name>A0A1X2H5Y3_SYNRA</name>
<dbReference type="SMART" id="SM00829">
    <property type="entry name" value="PKS_ER"/>
    <property type="match status" value="1"/>
</dbReference>
<dbReference type="SUPFAM" id="SSF51735">
    <property type="entry name" value="NAD(P)-binding Rossmann-fold domains"/>
    <property type="match status" value="1"/>
</dbReference>
<dbReference type="Proteomes" id="UP000242180">
    <property type="component" value="Unassembled WGS sequence"/>
</dbReference>
<proteinExistence type="predicted"/>
<comment type="caution">
    <text evidence="2">The sequence shown here is derived from an EMBL/GenBank/DDBJ whole genome shotgun (WGS) entry which is preliminary data.</text>
</comment>
<dbReference type="InterPro" id="IPR011032">
    <property type="entry name" value="GroES-like_sf"/>
</dbReference>
<dbReference type="Gene3D" id="3.90.180.10">
    <property type="entry name" value="Medium-chain alcohol dehydrogenases, catalytic domain"/>
    <property type="match status" value="1"/>
</dbReference>
<protein>
    <recommendedName>
        <fullName evidence="1">Enoyl reductase (ER) domain-containing protein</fullName>
    </recommendedName>
</protein>
<dbReference type="OrthoDB" id="449487at2759"/>
<keyword evidence="3" id="KW-1185">Reference proteome</keyword>
<dbReference type="InterPro" id="IPR036291">
    <property type="entry name" value="NAD(P)-bd_dom_sf"/>
</dbReference>
<dbReference type="InParanoid" id="A0A1X2H5Y3"/>
<evidence type="ECO:0000313" key="3">
    <source>
        <dbReference type="Proteomes" id="UP000242180"/>
    </source>
</evidence>
<dbReference type="EMBL" id="MCGN01000008">
    <property type="protein sequence ID" value="ORY93861.1"/>
    <property type="molecule type" value="Genomic_DNA"/>
</dbReference>
<dbReference type="SUPFAM" id="SSF50129">
    <property type="entry name" value="GroES-like"/>
    <property type="match status" value="1"/>
</dbReference>
<dbReference type="InterPro" id="IPR052711">
    <property type="entry name" value="Zinc_ADH-like"/>
</dbReference>
<dbReference type="STRING" id="13706.A0A1X2H5Y3"/>
<gene>
    <name evidence="2" type="ORF">BCR43DRAFT_532042</name>
</gene>
<dbReference type="OMA" id="WIRKDAY"/>
<dbReference type="InterPro" id="IPR013154">
    <property type="entry name" value="ADH-like_N"/>
</dbReference>
<dbReference type="Pfam" id="PF00107">
    <property type="entry name" value="ADH_zinc_N"/>
    <property type="match status" value="1"/>
</dbReference>
<feature type="domain" description="Enoyl reductase (ER)" evidence="1">
    <location>
        <begin position="17"/>
        <end position="333"/>
    </location>
</feature>
<dbReference type="AlphaFoldDB" id="A0A1X2H5Y3"/>
<dbReference type="Pfam" id="PF08240">
    <property type="entry name" value="ADH_N"/>
    <property type="match status" value="1"/>
</dbReference>
<dbReference type="Gene3D" id="3.40.50.720">
    <property type="entry name" value="NAD(P)-binding Rossmann-like Domain"/>
    <property type="match status" value="1"/>
</dbReference>
<dbReference type="PANTHER" id="PTHR45033:SF3">
    <property type="entry name" value="DEHYDROGENASE, PUTATIVE (AFU_ORTHOLOGUE AFUA_2G13270)-RELATED"/>
    <property type="match status" value="1"/>
</dbReference>